<feature type="domain" description="Retrotransposon hot spot protein,C-terminal" evidence="1">
    <location>
        <begin position="96"/>
        <end position="395"/>
    </location>
</feature>
<evidence type="ECO:0000259" key="2">
    <source>
        <dbReference type="Pfam" id="PF20445"/>
    </source>
</evidence>
<dbReference type="Proteomes" id="UP000246121">
    <property type="component" value="Unassembled WGS sequence"/>
</dbReference>
<dbReference type="VEuPathDB" id="TriTrypDB:C4B63_68g136"/>
<dbReference type="AlphaFoldDB" id="A0A2V2V2Z4"/>
<dbReference type="VEuPathDB" id="TriTrypDB:TcG_12337"/>
<dbReference type="VEuPathDB" id="TriTrypDB:TcCLB.505997.60"/>
<evidence type="ECO:0000313" key="3">
    <source>
        <dbReference type="EMBL" id="PWU88773.1"/>
    </source>
</evidence>
<dbReference type="InterPro" id="IPR006518">
    <property type="entry name" value="Trypano_RHS"/>
</dbReference>
<reference evidence="3 4" key="1">
    <citation type="journal article" date="2018" name="Microb. Genom.">
        <title>Expanding an expanded genome: long-read sequencing of Trypanosoma cruzi.</title>
        <authorList>
            <person name="Berna L."/>
            <person name="Rodriguez M."/>
            <person name="Chiribao M.L."/>
            <person name="Parodi-Talice A."/>
            <person name="Pita S."/>
            <person name="Rijo G."/>
            <person name="Alvarez-Valin F."/>
            <person name="Robello C."/>
        </authorList>
    </citation>
    <scope>NUCLEOTIDE SEQUENCE [LARGE SCALE GENOMIC DNA]</scope>
    <source>
        <strain evidence="3 4">Dm28c</strain>
    </source>
</reference>
<sequence>MKVKEGKPEQSWTYNEVGKTLEKDDGVEQSGAAPPVLMVLTSEKGWPYLWEREVREFIPDCYVNCEVERVWQIVKGDLTKWFSSHGKNKHSSNKHVLIGTPGIGKSMAAGSYLLYQLLHYDAEQLQMVAYIIAEQKFLFDKTAKTVTKYTAASNIVDILDELSDRGVKGYIIHDVALKGRQPPAGLPCEGWGMIVVTSPNTNNYESWAEQMGAEQIIINCPDESDVKAMCIWKEHNGQVEEEAGEEADYWKKVNGRMDKVGPLLRCVFNQRKYKSRIYSYEGKVKSMNIFDTHYYSILGTNKMCEGSHISHKVVKVVRLRGGNNLELPLNALISPHLGNLVPCKLAELMVPNDFNLLVLAIKDDLLSKALEKHSVFTFLSETFVNALVPKLKELKPEKNEDDPPHLCALRVRPHERPLKPCILPLLKDSEGKMDVEYRVLYKPEAQNFSLLDGFFFMVSPRRTLVGLQMTKASAHHTIPSTVNLFTEHLSRFFNGWKEFAKGLSWEIIYIQHADSTPMTGWQRCGPVNTKNLSDDEKKIVAFWDGKVHQYQFILKGKFPEAIEFSHDGLPKGDKKGKKIKKKKVLTKCISF</sequence>
<dbReference type="EMBL" id="PRFA01000068">
    <property type="protein sequence ID" value="PWU88773.1"/>
    <property type="molecule type" value="Genomic_DNA"/>
</dbReference>
<dbReference type="Pfam" id="PF20445">
    <property type="entry name" value="RHS_N"/>
    <property type="match status" value="1"/>
</dbReference>
<dbReference type="VEuPathDB" id="TriTrypDB:TcBrA4_0156940"/>
<dbReference type="VEuPathDB" id="TriTrypDB:TCDM_10230"/>
<accession>A0A2V2V2Z4</accession>
<dbReference type="VEuPathDB" id="TriTrypDB:TCSYLVIO_007724"/>
<dbReference type="VEuPathDB" id="TriTrypDB:TcCL_NonESM11631"/>
<dbReference type="VEuPathDB" id="TriTrypDB:Tc_MARK_7390"/>
<proteinExistence type="predicted"/>
<dbReference type="VEuPathDB" id="TriTrypDB:BCY84_07323"/>
<evidence type="ECO:0000313" key="4">
    <source>
        <dbReference type="Proteomes" id="UP000246121"/>
    </source>
</evidence>
<dbReference type="NCBIfam" id="TIGR01631">
    <property type="entry name" value="Trypano_RHS"/>
    <property type="match status" value="1"/>
</dbReference>
<dbReference type="InterPro" id="IPR052980">
    <property type="entry name" value="Crinkler_effector"/>
</dbReference>
<dbReference type="PANTHER" id="PTHR33129">
    <property type="entry name" value="PROTEIN KINASE DOMAIN-CONTAINING PROTEIN-RELATED"/>
    <property type="match status" value="1"/>
</dbReference>
<dbReference type="Pfam" id="PF07999">
    <property type="entry name" value="RHSP"/>
    <property type="match status" value="1"/>
</dbReference>
<comment type="caution">
    <text evidence="3">The sequence shown here is derived from an EMBL/GenBank/DDBJ whole genome shotgun (WGS) entry which is preliminary data.</text>
</comment>
<organism evidence="3 4">
    <name type="scientific">Trypanosoma cruzi</name>
    <dbReference type="NCBI Taxonomy" id="5693"/>
    <lineage>
        <taxon>Eukaryota</taxon>
        <taxon>Discoba</taxon>
        <taxon>Euglenozoa</taxon>
        <taxon>Kinetoplastea</taxon>
        <taxon>Metakinetoplastina</taxon>
        <taxon>Trypanosomatida</taxon>
        <taxon>Trypanosomatidae</taxon>
        <taxon>Trypanosoma</taxon>
        <taxon>Schizotrypanum</taxon>
    </lineage>
</organism>
<dbReference type="VEuPathDB" id="TriTrypDB:C3747_385g27"/>
<name>A0A2V2V2Z4_TRYCR</name>
<dbReference type="InterPro" id="IPR046835">
    <property type="entry name" value="RHS_N"/>
</dbReference>
<evidence type="ECO:0000259" key="1">
    <source>
        <dbReference type="Pfam" id="PF07999"/>
    </source>
</evidence>
<dbReference type="InterPro" id="IPR046836">
    <property type="entry name" value="RHS_C"/>
</dbReference>
<dbReference type="VEuPathDB" id="TriTrypDB:TcG_10625"/>
<feature type="domain" description="Retrotransposon hot spot protein N-terminal" evidence="2">
    <location>
        <begin position="1"/>
        <end position="92"/>
    </location>
</feature>
<dbReference type="PANTHER" id="PTHR33129:SF3">
    <property type="entry name" value="HOT SPOT (RHS) PROTEIN, PUTATIVE-RELATED"/>
    <property type="match status" value="1"/>
</dbReference>
<protein>
    <submittedName>
        <fullName evidence="3">Putative retrotransposon hot spot (RHS) protein</fullName>
    </submittedName>
</protein>
<gene>
    <name evidence="3" type="ORF">C4B63_68g136</name>
</gene>